<dbReference type="Proteomes" id="UP001630127">
    <property type="component" value="Unassembled WGS sequence"/>
</dbReference>
<keyword evidence="6" id="KW-1185">Reference proteome</keyword>
<dbReference type="EMBL" id="JBJUIK010000006">
    <property type="protein sequence ID" value="KAL3524785.1"/>
    <property type="molecule type" value="Genomic_DNA"/>
</dbReference>
<evidence type="ECO:0000256" key="1">
    <source>
        <dbReference type="ARBA" id="ARBA00009995"/>
    </source>
</evidence>
<name>A0ABD3A2J0_9GENT</name>
<keyword evidence="3" id="KW-0328">Glycosyltransferase</keyword>
<dbReference type="EC" id="2.4.1.-" evidence="4"/>
<keyword evidence="2 3" id="KW-0808">Transferase</keyword>
<evidence type="ECO:0000313" key="5">
    <source>
        <dbReference type="EMBL" id="KAL3524785.1"/>
    </source>
</evidence>
<dbReference type="SUPFAM" id="SSF53756">
    <property type="entry name" value="UDP-Glycosyltransferase/glycogen phosphorylase"/>
    <property type="match status" value="1"/>
</dbReference>
<dbReference type="Pfam" id="PF00201">
    <property type="entry name" value="UDPGT"/>
    <property type="match status" value="1"/>
</dbReference>
<dbReference type="AlphaFoldDB" id="A0ABD3A2J0"/>
<accession>A0ABD3A2J0</accession>
<evidence type="ECO:0000256" key="2">
    <source>
        <dbReference type="ARBA" id="ARBA00022679"/>
    </source>
</evidence>
<sequence>MAEKQKLHILAFPFPAEGHINPLMNFTKRLLSKGFKITLIIATPTRKSTETQDSADQFNIEYISDGSNEGEEPDSLAGVFRRLNSVMCRDLMKLIEKLNSSNYPPKVLIYDSILPWALDSAHQLGLLGASFFSQSCSVCTVYYYMHRGILPVSPVEQSSVSIPLLPFLEIDDLPSFSLVMDPDLTVVKLLTGQFSNVEKADWIFFNSFDKLENEAANWMASKWSIKTIGPTILRDNKHHGTCLLEMNSEACLKWLDKRDSRSVVYVSLGSVTVVKEEQMEELARGIERSGCYFLWMVRASEESKLPENFKSDVSEKGLIVNWCPQLEVLEHQAVACFVTHCGWNSTLEAFSSGLPIIAFPQMVDQMTNAKFVADIWQAGVRVKANEKGIVTREEVEMKIIEVTQGERGKELRRNADKLKDLALEATAQGGSSYNNIDEFVSQLSSI</sequence>
<dbReference type="CDD" id="cd03784">
    <property type="entry name" value="GT1_Gtf-like"/>
    <property type="match status" value="1"/>
</dbReference>
<gene>
    <name evidence="5" type="ORF">ACH5RR_013157</name>
</gene>
<evidence type="ECO:0000256" key="3">
    <source>
        <dbReference type="RuleBase" id="RU003718"/>
    </source>
</evidence>
<evidence type="ECO:0000313" key="6">
    <source>
        <dbReference type="Proteomes" id="UP001630127"/>
    </source>
</evidence>
<dbReference type="InterPro" id="IPR002213">
    <property type="entry name" value="UDP_glucos_trans"/>
</dbReference>
<dbReference type="PANTHER" id="PTHR11926:SF1560">
    <property type="entry name" value="UDP-GLYCOSYLTRANSFERASE 74E1-RELATED"/>
    <property type="match status" value="1"/>
</dbReference>
<protein>
    <recommendedName>
        <fullName evidence="4">Glycosyltransferase</fullName>
        <ecNumber evidence="4">2.4.1.-</ecNumber>
    </recommendedName>
</protein>
<dbReference type="FunFam" id="3.40.50.2000:FF:000019">
    <property type="entry name" value="Glycosyltransferase"/>
    <property type="match status" value="1"/>
</dbReference>
<evidence type="ECO:0000256" key="4">
    <source>
        <dbReference type="RuleBase" id="RU362057"/>
    </source>
</evidence>
<dbReference type="Gene3D" id="3.40.50.2000">
    <property type="entry name" value="Glycogen Phosphorylase B"/>
    <property type="match status" value="2"/>
</dbReference>
<comment type="caution">
    <text evidence="5">The sequence shown here is derived from an EMBL/GenBank/DDBJ whole genome shotgun (WGS) entry which is preliminary data.</text>
</comment>
<reference evidence="5 6" key="1">
    <citation type="submission" date="2024-11" db="EMBL/GenBank/DDBJ databases">
        <title>A near-complete genome assembly of Cinchona calisaya.</title>
        <authorList>
            <person name="Lian D.C."/>
            <person name="Zhao X.W."/>
            <person name="Wei L."/>
        </authorList>
    </citation>
    <scope>NUCLEOTIDE SEQUENCE [LARGE SCALE GENOMIC DNA]</scope>
    <source>
        <tissue evidence="5">Nenye</tissue>
    </source>
</reference>
<dbReference type="PROSITE" id="PS00375">
    <property type="entry name" value="UDPGT"/>
    <property type="match status" value="1"/>
</dbReference>
<organism evidence="5 6">
    <name type="scientific">Cinchona calisaya</name>
    <dbReference type="NCBI Taxonomy" id="153742"/>
    <lineage>
        <taxon>Eukaryota</taxon>
        <taxon>Viridiplantae</taxon>
        <taxon>Streptophyta</taxon>
        <taxon>Embryophyta</taxon>
        <taxon>Tracheophyta</taxon>
        <taxon>Spermatophyta</taxon>
        <taxon>Magnoliopsida</taxon>
        <taxon>eudicotyledons</taxon>
        <taxon>Gunneridae</taxon>
        <taxon>Pentapetalae</taxon>
        <taxon>asterids</taxon>
        <taxon>lamiids</taxon>
        <taxon>Gentianales</taxon>
        <taxon>Rubiaceae</taxon>
        <taxon>Cinchonoideae</taxon>
        <taxon>Cinchoneae</taxon>
        <taxon>Cinchona</taxon>
    </lineage>
</organism>
<comment type="similarity">
    <text evidence="1 3">Belongs to the UDP-glycosyltransferase family.</text>
</comment>
<dbReference type="PANTHER" id="PTHR11926">
    <property type="entry name" value="GLUCOSYL/GLUCURONOSYL TRANSFERASES"/>
    <property type="match status" value="1"/>
</dbReference>
<dbReference type="InterPro" id="IPR035595">
    <property type="entry name" value="UDP_glycos_trans_CS"/>
</dbReference>
<dbReference type="GO" id="GO:0016757">
    <property type="term" value="F:glycosyltransferase activity"/>
    <property type="evidence" value="ECO:0007669"/>
    <property type="project" value="UniProtKB-KW"/>
</dbReference>
<proteinExistence type="inferred from homology"/>